<keyword evidence="2" id="KW-0539">Nucleus</keyword>
<comment type="similarity">
    <text evidence="3">Belongs to the eukaryotic RPB4 RNA polymerase subunit family.</text>
</comment>
<dbReference type="InterPro" id="IPR005574">
    <property type="entry name" value="Rpb4/RPC9"/>
</dbReference>
<evidence type="ECO:0000256" key="4">
    <source>
        <dbReference type="SAM" id="MobiDB-lite"/>
    </source>
</evidence>
<organism evidence="6 7">
    <name type="scientific">Massariosphaeria phaeospora</name>
    <dbReference type="NCBI Taxonomy" id="100035"/>
    <lineage>
        <taxon>Eukaryota</taxon>
        <taxon>Fungi</taxon>
        <taxon>Dikarya</taxon>
        <taxon>Ascomycota</taxon>
        <taxon>Pezizomycotina</taxon>
        <taxon>Dothideomycetes</taxon>
        <taxon>Pleosporomycetidae</taxon>
        <taxon>Pleosporales</taxon>
        <taxon>Pleosporales incertae sedis</taxon>
        <taxon>Massariosphaeria</taxon>
    </lineage>
</organism>
<dbReference type="OrthoDB" id="2186918at2759"/>
<dbReference type="GO" id="GO:0000166">
    <property type="term" value="F:nucleotide binding"/>
    <property type="evidence" value="ECO:0007669"/>
    <property type="project" value="InterPro"/>
</dbReference>
<evidence type="ECO:0000313" key="6">
    <source>
        <dbReference type="EMBL" id="KAF2874674.1"/>
    </source>
</evidence>
<dbReference type="GO" id="GO:0005634">
    <property type="term" value="C:nucleus"/>
    <property type="evidence" value="ECO:0007669"/>
    <property type="project" value="UniProtKB-SubCell"/>
</dbReference>
<keyword evidence="7" id="KW-1185">Reference proteome</keyword>
<reference evidence="6 7" key="1">
    <citation type="submission" date="2020-01" db="EMBL/GenBank/DDBJ databases">
        <authorList>
            <consortium name="DOE Joint Genome Institute"/>
            <person name="Haridas S."/>
            <person name="Albert R."/>
            <person name="Binder M."/>
            <person name="Bloem J."/>
            <person name="Labutti K."/>
            <person name="Salamov A."/>
            <person name="Andreopoulos B."/>
            <person name="Baker S.E."/>
            <person name="Barry K."/>
            <person name="Bills G."/>
            <person name="Bluhm B.H."/>
            <person name="Cannon C."/>
            <person name="Castanera R."/>
            <person name="Culley D.E."/>
            <person name="Daum C."/>
            <person name="Ezra D."/>
            <person name="Gonzalez J.B."/>
            <person name="Henrissat B."/>
            <person name="Kuo A."/>
            <person name="Liang C."/>
            <person name="Lipzen A."/>
            <person name="Lutzoni F."/>
            <person name="Magnuson J."/>
            <person name="Mondo S."/>
            <person name="Nolan M."/>
            <person name="Ohm R."/>
            <person name="Pangilinan J."/>
            <person name="Park H.-J.H."/>
            <person name="Ramirez L."/>
            <person name="Alfaro M."/>
            <person name="Sun H."/>
            <person name="Tritt A."/>
            <person name="Yoshinaga Y."/>
            <person name="Zwiers L.-H.L."/>
            <person name="Turgeon B.G."/>
            <person name="Goodwin S.B."/>
            <person name="Spatafora J.W."/>
            <person name="Crous P.W."/>
            <person name="Grigoriev I.V."/>
        </authorList>
    </citation>
    <scope>NUCLEOTIDE SEQUENCE [LARGE SCALE GENOMIC DNA]</scope>
    <source>
        <strain evidence="6 7">CBS 611.86</strain>
    </source>
</reference>
<dbReference type="InterPro" id="IPR038324">
    <property type="entry name" value="Rpb4/RPC9_sf"/>
</dbReference>
<dbReference type="Pfam" id="PF03874">
    <property type="entry name" value="RNA_pol_Rpb4"/>
    <property type="match status" value="1"/>
</dbReference>
<dbReference type="PANTHER" id="PTHR21297">
    <property type="entry name" value="DNA-DIRECTED RNA POLYMERASE II"/>
    <property type="match status" value="1"/>
</dbReference>
<dbReference type="SUPFAM" id="SSF47819">
    <property type="entry name" value="HRDC-like"/>
    <property type="match status" value="1"/>
</dbReference>
<sequence length="180" mass="20198">MEDEPRDIIRAPAEPPTFRAPRMVSRPKPKIQLEEELGPENKLGDFEDVQPLSVSEARAVISAIHEKRKQTGPPGNPLGRDRAHNDSQTVTQFVEYLENFSKFKVIDNLNVLFGLLDSHTDLSPVEKALLGSLTCDSADEAKTLIPSLANKFSDEELQPLLDEIQKLREHKSISRTVTPY</sequence>
<evidence type="ECO:0000313" key="7">
    <source>
        <dbReference type="Proteomes" id="UP000481861"/>
    </source>
</evidence>
<name>A0A7C8IAG4_9PLEO</name>
<dbReference type="InterPro" id="IPR010997">
    <property type="entry name" value="HRDC-like_sf"/>
</dbReference>
<feature type="region of interest" description="Disordered" evidence="4">
    <location>
        <begin position="65"/>
        <end position="84"/>
    </location>
</feature>
<evidence type="ECO:0000256" key="3">
    <source>
        <dbReference type="ARBA" id="ARBA00025724"/>
    </source>
</evidence>
<feature type="region of interest" description="Disordered" evidence="4">
    <location>
        <begin position="1"/>
        <end position="29"/>
    </location>
</feature>
<dbReference type="SMART" id="SM00657">
    <property type="entry name" value="RPOL4c"/>
    <property type="match status" value="1"/>
</dbReference>
<dbReference type="EMBL" id="JAADJZ010000005">
    <property type="protein sequence ID" value="KAF2874674.1"/>
    <property type="molecule type" value="Genomic_DNA"/>
</dbReference>
<gene>
    <name evidence="6" type="ORF">BDV95DRAFT_485636</name>
</gene>
<evidence type="ECO:0000256" key="1">
    <source>
        <dbReference type="ARBA" id="ARBA00004123"/>
    </source>
</evidence>
<evidence type="ECO:0000256" key="2">
    <source>
        <dbReference type="ARBA" id="ARBA00023242"/>
    </source>
</evidence>
<dbReference type="AlphaFoldDB" id="A0A7C8IAG4"/>
<dbReference type="Gene3D" id="1.20.1250.40">
    <property type="match status" value="1"/>
</dbReference>
<dbReference type="Proteomes" id="UP000481861">
    <property type="component" value="Unassembled WGS sequence"/>
</dbReference>
<evidence type="ECO:0000259" key="5">
    <source>
        <dbReference type="SMART" id="SM00657"/>
    </source>
</evidence>
<feature type="domain" description="RNA polymerase Rpb4/RPC9 core" evidence="5">
    <location>
        <begin position="44"/>
        <end position="171"/>
    </location>
</feature>
<proteinExistence type="inferred from homology"/>
<comment type="subcellular location">
    <subcellularLocation>
        <location evidence="1">Nucleus</location>
    </subcellularLocation>
</comment>
<dbReference type="GO" id="GO:0030880">
    <property type="term" value="C:RNA polymerase complex"/>
    <property type="evidence" value="ECO:0007669"/>
    <property type="project" value="InterPro"/>
</dbReference>
<dbReference type="InterPro" id="IPR006590">
    <property type="entry name" value="RNA_pol_Rpb4/RPC9_core"/>
</dbReference>
<protein>
    <submittedName>
        <fullName evidence="6">HRDC-like protein</fullName>
    </submittedName>
</protein>
<accession>A0A7C8IAG4</accession>
<dbReference type="GO" id="GO:0006352">
    <property type="term" value="P:DNA-templated transcription initiation"/>
    <property type="evidence" value="ECO:0007669"/>
    <property type="project" value="InterPro"/>
</dbReference>
<dbReference type="InterPro" id="IPR045222">
    <property type="entry name" value="Rpb4-like"/>
</dbReference>
<comment type="caution">
    <text evidence="6">The sequence shown here is derived from an EMBL/GenBank/DDBJ whole genome shotgun (WGS) entry which is preliminary data.</text>
</comment>